<organism evidence="2 3">
    <name type="scientific">Myxococcus llanfairpwllgwyngyllgogerychwyrndrobwllllantysiliogogogochensis</name>
    <dbReference type="NCBI Taxonomy" id="2590453"/>
    <lineage>
        <taxon>Bacteria</taxon>
        <taxon>Pseudomonadati</taxon>
        <taxon>Myxococcota</taxon>
        <taxon>Myxococcia</taxon>
        <taxon>Myxococcales</taxon>
        <taxon>Cystobacterineae</taxon>
        <taxon>Myxococcaceae</taxon>
        <taxon>Myxococcus</taxon>
    </lineage>
</organism>
<dbReference type="PANTHER" id="PTHR43162">
    <property type="match status" value="1"/>
</dbReference>
<dbReference type="InterPro" id="IPR008030">
    <property type="entry name" value="NmrA-like"/>
</dbReference>
<dbReference type="InterPro" id="IPR036291">
    <property type="entry name" value="NAD(P)-bd_dom_sf"/>
</dbReference>
<evidence type="ECO:0000259" key="1">
    <source>
        <dbReference type="Pfam" id="PF05368"/>
    </source>
</evidence>
<dbReference type="AlphaFoldDB" id="A0A540WXB3"/>
<evidence type="ECO:0000313" key="2">
    <source>
        <dbReference type="EMBL" id="TQF13643.1"/>
    </source>
</evidence>
<evidence type="ECO:0000313" key="3">
    <source>
        <dbReference type="Proteomes" id="UP000315369"/>
    </source>
</evidence>
<protein>
    <submittedName>
        <fullName evidence="2">NAD-dependent epimerase/dehydratase family protein</fullName>
    </submittedName>
</protein>
<gene>
    <name evidence="2" type="ORF">FJV41_22825</name>
</gene>
<dbReference type="EMBL" id="VIFM01000093">
    <property type="protein sequence ID" value="TQF13643.1"/>
    <property type="molecule type" value="Genomic_DNA"/>
</dbReference>
<dbReference type="SUPFAM" id="SSF51735">
    <property type="entry name" value="NAD(P)-binding Rossmann-fold domains"/>
    <property type="match status" value="1"/>
</dbReference>
<name>A0A540WXB3_9BACT</name>
<dbReference type="PANTHER" id="PTHR43162:SF1">
    <property type="entry name" value="PRESTALK A DIFFERENTIATION PROTEIN A"/>
    <property type="match status" value="1"/>
</dbReference>
<feature type="domain" description="NmrA-like" evidence="1">
    <location>
        <begin position="2"/>
        <end position="284"/>
    </location>
</feature>
<reference evidence="2 3" key="1">
    <citation type="submission" date="2019-06" db="EMBL/GenBank/DDBJ databases">
        <authorList>
            <person name="Livingstone P."/>
            <person name="Whitworth D."/>
        </authorList>
    </citation>
    <scope>NUCLEOTIDE SEQUENCE [LARGE SCALE GENOMIC DNA]</scope>
    <source>
        <strain evidence="2 3">AM401</strain>
    </source>
</reference>
<accession>A0A540WXB3</accession>
<sequence length="295" mass="31799">MLTVMGATGNTGKKVVELLLAAGQDVRALGRSESRLAELAARGAQVLVGDPGDAAFLAKAFAGAEAVYTLLPADRESPDYHGDQRRKGEAIVQALRDSGVRHVVALSSLGAEQREGTGLLATLHAQEERLKTLEDTNVLLLRPVSFFENFFDALAVIEHQGVNADSVDPDLAVPMIATRDIADVAAKAMLHRDWKGLAIRELLGPRDLSYREATRILGARLGKPGLEYVRLAPAEMTQALVQAGMSETFAGLYVEMTLAFNEGRVRPRAGRTAHNTTPTRFEDFVEELALAATTK</sequence>
<dbReference type="Gene3D" id="3.90.25.10">
    <property type="entry name" value="UDP-galactose 4-epimerase, domain 1"/>
    <property type="match status" value="1"/>
</dbReference>
<dbReference type="OrthoDB" id="9777801at2"/>
<dbReference type="Pfam" id="PF05368">
    <property type="entry name" value="NmrA"/>
    <property type="match status" value="1"/>
</dbReference>
<dbReference type="Gene3D" id="3.40.50.720">
    <property type="entry name" value="NAD(P)-binding Rossmann-like Domain"/>
    <property type="match status" value="1"/>
</dbReference>
<proteinExistence type="predicted"/>
<comment type="caution">
    <text evidence="2">The sequence shown here is derived from an EMBL/GenBank/DDBJ whole genome shotgun (WGS) entry which is preliminary data.</text>
</comment>
<dbReference type="Proteomes" id="UP000315369">
    <property type="component" value="Unassembled WGS sequence"/>
</dbReference>
<dbReference type="InterPro" id="IPR051604">
    <property type="entry name" value="Ergot_Alk_Oxidoreductase"/>
</dbReference>
<dbReference type="RefSeq" id="WP_141644646.1">
    <property type="nucleotide sequence ID" value="NZ_VIFM01000093.1"/>
</dbReference>
<keyword evidence="3" id="KW-1185">Reference proteome</keyword>